<dbReference type="PANTHER" id="PTHR42831">
    <property type="entry name" value="FE-S PROTEIN MATURATION AUXILIARY FACTOR YITW"/>
    <property type="match status" value="1"/>
</dbReference>
<dbReference type="InterPro" id="IPR011883">
    <property type="entry name" value="PaaD-like"/>
</dbReference>
<proteinExistence type="predicted"/>
<protein>
    <submittedName>
        <fullName evidence="3">Phenylacetate-CoA oxygenase subunit PaaJ</fullName>
    </submittedName>
</protein>
<dbReference type="Pfam" id="PF23451">
    <property type="entry name" value="Zn_ribbon_PaaD"/>
    <property type="match status" value="1"/>
</dbReference>
<dbReference type="Proteomes" id="UP000185696">
    <property type="component" value="Unassembled WGS sequence"/>
</dbReference>
<dbReference type="NCBIfam" id="TIGR02159">
    <property type="entry name" value="PA_CoA_Oxy4"/>
    <property type="match status" value="1"/>
</dbReference>
<dbReference type="SUPFAM" id="SSF117916">
    <property type="entry name" value="Fe-S cluster assembly (FSCA) domain-like"/>
    <property type="match status" value="1"/>
</dbReference>
<dbReference type="PANTHER" id="PTHR42831:SF3">
    <property type="entry name" value="1,2-PHENYLACETYL-COA EPOXIDASE, SUBUNIT D-RELATED"/>
    <property type="match status" value="1"/>
</dbReference>
<dbReference type="EMBL" id="MSIF01000017">
    <property type="protein sequence ID" value="OLF07123.1"/>
    <property type="molecule type" value="Genomic_DNA"/>
</dbReference>
<feature type="domain" description="PaaD zinc beta ribbon" evidence="2">
    <location>
        <begin position="118"/>
        <end position="161"/>
    </location>
</feature>
<reference evidence="3 4" key="1">
    <citation type="submission" date="2016-12" db="EMBL/GenBank/DDBJ databases">
        <title>The draft genome sequence of Actinophytocola xinjiangensis.</title>
        <authorList>
            <person name="Wang W."/>
            <person name="Yuan L."/>
        </authorList>
    </citation>
    <scope>NUCLEOTIDE SEQUENCE [LARGE SCALE GENOMIC DNA]</scope>
    <source>
        <strain evidence="3 4">CGMCC 4.4663</strain>
    </source>
</reference>
<evidence type="ECO:0000259" key="1">
    <source>
        <dbReference type="Pfam" id="PF01883"/>
    </source>
</evidence>
<sequence length="163" mass="17636">MVTAREVAEGVLDPELPVLTLADLGVLREVTETAGRVVVTITPTYSGCPAIDQMRSDLRASLAGAGYRDVEVRTVLAPAWTTDWITDAGRRKLAEYGIAPPARIGPRPAGPVPLNLTPPPSRVRCPRCGSAETVELSRFSATACRALRRCESCREPFEHVKEL</sequence>
<dbReference type="InterPro" id="IPR052339">
    <property type="entry name" value="Fe-S_Maturation_MIP18"/>
</dbReference>
<dbReference type="OrthoDB" id="3684942at2"/>
<dbReference type="Gene3D" id="3.30.300.130">
    <property type="entry name" value="Fe-S cluster assembly (FSCA)"/>
    <property type="match status" value="1"/>
</dbReference>
<evidence type="ECO:0000313" key="4">
    <source>
        <dbReference type="Proteomes" id="UP000185696"/>
    </source>
</evidence>
<name>A0A7Z0WIS3_9PSEU</name>
<organism evidence="3 4">
    <name type="scientific">Actinophytocola xinjiangensis</name>
    <dbReference type="NCBI Taxonomy" id="485602"/>
    <lineage>
        <taxon>Bacteria</taxon>
        <taxon>Bacillati</taxon>
        <taxon>Actinomycetota</taxon>
        <taxon>Actinomycetes</taxon>
        <taxon>Pseudonocardiales</taxon>
        <taxon>Pseudonocardiaceae</taxon>
    </lineage>
</organism>
<evidence type="ECO:0000313" key="3">
    <source>
        <dbReference type="EMBL" id="OLF07123.1"/>
    </source>
</evidence>
<comment type="caution">
    <text evidence="3">The sequence shown here is derived from an EMBL/GenBank/DDBJ whole genome shotgun (WGS) entry which is preliminary data.</text>
</comment>
<dbReference type="InterPro" id="IPR056572">
    <property type="entry name" value="Zn_ribbon_PaaD"/>
</dbReference>
<feature type="domain" description="MIP18 family-like" evidence="1">
    <location>
        <begin position="9"/>
        <end position="72"/>
    </location>
</feature>
<gene>
    <name evidence="3" type="ORF">BLA60_28325</name>
</gene>
<keyword evidence="4" id="KW-1185">Reference proteome</keyword>
<dbReference type="AlphaFoldDB" id="A0A7Z0WIS3"/>
<dbReference type="InterPro" id="IPR034904">
    <property type="entry name" value="FSCA_dom_sf"/>
</dbReference>
<dbReference type="Pfam" id="PF01883">
    <property type="entry name" value="FeS_assembly_P"/>
    <property type="match status" value="1"/>
</dbReference>
<dbReference type="InterPro" id="IPR002744">
    <property type="entry name" value="MIP18-like"/>
</dbReference>
<evidence type="ECO:0000259" key="2">
    <source>
        <dbReference type="Pfam" id="PF23451"/>
    </source>
</evidence>
<dbReference type="RefSeq" id="WP_075136066.1">
    <property type="nucleotide sequence ID" value="NZ_MSIF01000017.1"/>
</dbReference>
<accession>A0A7Z0WIS3</accession>